<dbReference type="CDD" id="cd18103">
    <property type="entry name" value="SpoU-like_RlmB"/>
    <property type="match status" value="1"/>
</dbReference>
<dbReference type="RefSeq" id="WP_303905116.1">
    <property type="nucleotide sequence ID" value="NZ_DYXC01000074.1"/>
</dbReference>
<gene>
    <name evidence="6" type="primary">rlmB</name>
    <name evidence="6" type="ORF">K8V32_07285</name>
</gene>
<proteinExistence type="inferred from homology"/>
<keyword evidence="3" id="KW-0808">Transferase</keyword>
<evidence type="ECO:0000313" key="7">
    <source>
        <dbReference type="Proteomes" id="UP000703315"/>
    </source>
</evidence>
<dbReference type="GO" id="GO:0006396">
    <property type="term" value="P:RNA processing"/>
    <property type="evidence" value="ECO:0007669"/>
    <property type="project" value="InterPro"/>
</dbReference>
<dbReference type="Gene3D" id="3.30.1330.30">
    <property type="match status" value="1"/>
</dbReference>
<dbReference type="PANTHER" id="PTHR46429:SF1">
    <property type="entry name" value="23S RRNA (GUANOSINE-2'-O-)-METHYLTRANSFERASE RLMB"/>
    <property type="match status" value="1"/>
</dbReference>
<dbReference type="AlphaFoldDB" id="A0A921FLW7"/>
<dbReference type="GO" id="GO:0003723">
    <property type="term" value="F:RNA binding"/>
    <property type="evidence" value="ECO:0007669"/>
    <property type="project" value="InterPro"/>
</dbReference>
<evidence type="ECO:0000256" key="1">
    <source>
        <dbReference type="ARBA" id="ARBA00007228"/>
    </source>
</evidence>
<dbReference type="GO" id="GO:0008173">
    <property type="term" value="F:RNA methyltransferase activity"/>
    <property type="evidence" value="ECO:0007669"/>
    <property type="project" value="InterPro"/>
</dbReference>
<evidence type="ECO:0000256" key="2">
    <source>
        <dbReference type="ARBA" id="ARBA00022603"/>
    </source>
</evidence>
<dbReference type="Pfam" id="PF08032">
    <property type="entry name" value="SpoU_sub_bind"/>
    <property type="match status" value="1"/>
</dbReference>
<dbReference type="SMART" id="SM00967">
    <property type="entry name" value="SpoU_sub_bind"/>
    <property type="match status" value="1"/>
</dbReference>
<evidence type="ECO:0000259" key="5">
    <source>
        <dbReference type="SMART" id="SM00967"/>
    </source>
</evidence>
<dbReference type="Pfam" id="PF00588">
    <property type="entry name" value="SpoU_methylase"/>
    <property type="match status" value="1"/>
</dbReference>
<protein>
    <submittedName>
        <fullName evidence="6">23S rRNA (Guanosine(2251)-2'-O)-methyltransferase RlmB</fullName>
    </submittedName>
</protein>
<name>A0A921FLW7_9MICC</name>
<dbReference type="NCBIfam" id="TIGR00186">
    <property type="entry name" value="rRNA_methyl_3"/>
    <property type="match status" value="1"/>
</dbReference>
<feature type="compositionally biased region" description="Basic residues" evidence="4">
    <location>
        <begin position="42"/>
        <end position="55"/>
    </location>
</feature>
<reference evidence="6" key="1">
    <citation type="journal article" date="2021" name="PeerJ">
        <title>Extensive microbial diversity within the chicken gut microbiome revealed by metagenomics and culture.</title>
        <authorList>
            <person name="Gilroy R."/>
            <person name="Ravi A."/>
            <person name="Getino M."/>
            <person name="Pursley I."/>
            <person name="Horton D.L."/>
            <person name="Alikhan N.F."/>
            <person name="Baker D."/>
            <person name="Gharbi K."/>
            <person name="Hall N."/>
            <person name="Watson M."/>
            <person name="Adriaenssens E.M."/>
            <person name="Foster-Nyarko E."/>
            <person name="Jarju S."/>
            <person name="Secka A."/>
            <person name="Antonio M."/>
            <person name="Oren A."/>
            <person name="Chaudhuri R.R."/>
            <person name="La Ragione R."/>
            <person name="Hildebrand F."/>
            <person name="Pallen M.J."/>
        </authorList>
    </citation>
    <scope>NUCLEOTIDE SEQUENCE</scope>
    <source>
        <strain evidence="6">ChiHjej13B12-14962</strain>
    </source>
</reference>
<feature type="domain" description="RNA 2-O ribose methyltransferase substrate binding" evidence="5">
    <location>
        <begin position="60"/>
        <end position="136"/>
    </location>
</feature>
<sequence length="310" mass="32921">MSTRRSGSSRKKKGPTKGSGGQGRRKLAGRGPTPKASERTWHKNYRPPAPKKKTQRTTEAVAGRNPVVEALEAEVPASTLYVSGGVEMDDRIRKSVRLAADRGIPVLEATEAQLARITDNARHQGIALQVPPYEYENGIDVVVDLMDDWSKGYRHKPPLVVALDSITDPHNLGAILRSASAFSADAVVIPSRRSVGVTSTVWKTSAGAAARVPVGKVSNLNSALTEYKKAGMFTIGLDGNGTQSLPGLPLATEPLCVVVGSEGTGLSRLVAENVDQIVSIPISSQLESLNASLAAGITLYEIARLRAKID</sequence>
<dbReference type="InterPro" id="IPR001537">
    <property type="entry name" value="SpoU_MeTrfase"/>
</dbReference>
<dbReference type="EMBL" id="DYXC01000074">
    <property type="protein sequence ID" value="HJF14595.1"/>
    <property type="molecule type" value="Genomic_DNA"/>
</dbReference>
<dbReference type="GO" id="GO:0005829">
    <property type="term" value="C:cytosol"/>
    <property type="evidence" value="ECO:0007669"/>
    <property type="project" value="TreeGrafter"/>
</dbReference>
<dbReference type="Gene3D" id="3.40.1280.10">
    <property type="match status" value="1"/>
</dbReference>
<accession>A0A921FLW7</accession>
<keyword evidence="2" id="KW-0489">Methyltransferase</keyword>
<dbReference type="SUPFAM" id="SSF55315">
    <property type="entry name" value="L30e-like"/>
    <property type="match status" value="1"/>
</dbReference>
<dbReference type="InterPro" id="IPR013123">
    <property type="entry name" value="SpoU_subst-bd"/>
</dbReference>
<dbReference type="InterPro" id="IPR029026">
    <property type="entry name" value="tRNA_m1G_MTases_N"/>
</dbReference>
<comment type="similarity">
    <text evidence="1">Belongs to the class IV-like SAM-binding methyltransferase superfamily. RNA methyltransferase TrmH family.</text>
</comment>
<dbReference type="PANTHER" id="PTHR46429">
    <property type="entry name" value="23S RRNA (GUANOSINE-2'-O-)-METHYLTRANSFERASE RLMB"/>
    <property type="match status" value="1"/>
</dbReference>
<dbReference type="Proteomes" id="UP000703315">
    <property type="component" value="Unassembled WGS sequence"/>
</dbReference>
<dbReference type="InterPro" id="IPR004441">
    <property type="entry name" value="rRNA_MeTrfase_TrmH"/>
</dbReference>
<evidence type="ECO:0000256" key="3">
    <source>
        <dbReference type="ARBA" id="ARBA00022679"/>
    </source>
</evidence>
<dbReference type="InterPro" id="IPR029028">
    <property type="entry name" value="Alpha/beta_knot_MTases"/>
</dbReference>
<organism evidence="6 7">
    <name type="scientific">Enteractinococcus helveticum</name>
    <dbReference type="NCBI Taxonomy" id="1837282"/>
    <lineage>
        <taxon>Bacteria</taxon>
        <taxon>Bacillati</taxon>
        <taxon>Actinomycetota</taxon>
        <taxon>Actinomycetes</taxon>
        <taxon>Micrococcales</taxon>
        <taxon>Micrococcaceae</taxon>
    </lineage>
</organism>
<evidence type="ECO:0000313" key="6">
    <source>
        <dbReference type="EMBL" id="HJF14595.1"/>
    </source>
</evidence>
<dbReference type="SUPFAM" id="SSF75217">
    <property type="entry name" value="alpha/beta knot"/>
    <property type="match status" value="1"/>
</dbReference>
<dbReference type="GO" id="GO:0032259">
    <property type="term" value="P:methylation"/>
    <property type="evidence" value="ECO:0007669"/>
    <property type="project" value="UniProtKB-KW"/>
</dbReference>
<feature type="region of interest" description="Disordered" evidence="4">
    <location>
        <begin position="1"/>
        <end position="62"/>
    </location>
</feature>
<dbReference type="InterPro" id="IPR029064">
    <property type="entry name" value="Ribosomal_eL30-like_sf"/>
</dbReference>
<comment type="caution">
    <text evidence="6">The sequence shown here is derived from an EMBL/GenBank/DDBJ whole genome shotgun (WGS) entry which is preliminary data.</text>
</comment>
<reference evidence="6" key="2">
    <citation type="submission" date="2021-09" db="EMBL/GenBank/DDBJ databases">
        <authorList>
            <person name="Gilroy R."/>
        </authorList>
    </citation>
    <scope>NUCLEOTIDE SEQUENCE</scope>
    <source>
        <strain evidence="6">ChiHjej13B12-14962</strain>
    </source>
</reference>
<evidence type="ECO:0000256" key="4">
    <source>
        <dbReference type="SAM" id="MobiDB-lite"/>
    </source>
</evidence>